<dbReference type="InterPro" id="IPR050988">
    <property type="entry name" value="Mannitol_DH/Oxidoreductase"/>
</dbReference>
<dbReference type="SUPFAM" id="SSF51735">
    <property type="entry name" value="NAD(P)-binding Rossmann-fold domains"/>
    <property type="match status" value="1"/>
</dbReference>
<evidence type="ECO:0000313" key="6">
    <source>
        <dbReference type="Proteomes" id="UP000280819"/>
    </source>
</evidence>
<dbReference type="PANTHER" id="PTHR43362">
    <property type="entry name" value="MANNITOL DEHYDROGENASE DSF1-RELATED"/>
    <property type="match status" value="1"/>
</dbReference>
<dbReference type="Pfam" id="PF08125">
    <property type="entry name" value="Mannitol_dh_C"/>
    <property type="match status" value="1"/>
</dbReference>
<comment type="catalytic activity">
    <reaction evidence="2">
        <text>D-mannitol 1-phosphate + NAD(+) = beta-D-fructose 6-phosphate + NADH + H(+)</text>
        <dbReference type="Rhea" id="RHEA:19661"/>
        <dbReference type="ChEBI" id="CHEBI:15378"/>
        <dbReference type="ChEBI" id="CHEBI:57540"/>
        <dbReference type="ChEBI" id="CHEBI:57634"/>
        <dbReference type="ChEBI" id="CHEBI:57945"/>
        <dbReference type="ChEBI" id="CHEBI:61381"/>
        <dbReference type="EC" id="1.1.1.17"/>
    </reaction>
</comment>
<feature type="domain" description="Mannitol dehydrogenase N-terminal" evidence="3">
    <location>
        <begin position="17"/>
        <end position="274"/>
    </location>
</feature>
<evidence type="ECO:0000259" key="4">
    <source>
        <dbReference type="Pfam" id="PF08125"/>
    </source>
</evidence>
<proteinExistence type="predicted"/>
<keyword evidence="1" id="KW-0560">Oxidoreductase</keyword>
<name>A0A3P1T9C5_9ACTN</name>
<dbReference type="PANTHER" id="PTHR43362:SF1">
    <property type="entry name" value="MANNITOL DEHYDROGENASE 2-RELATED"/>
    <property type="match status" value="1"/>
</dbReference>
<dbReference type="InterPro" id="IPR036291">
    <property type="entry name" value="NAD(P)-bd_dom_sf"/>
</dbReference>
<dbReference type="RefSeq" id="WP_124843564.1">
    <property type="nucleotide sequence ID" value="NZ_RQZG01000004.1"/>
</dbReference>
<dbReference type="PRINTS" id="PR00084">
    <property type="entry name" value="MTLDHDRGNASE"/>
</dbReference>
<dbReference type="Gene3D" id="3.40.50.720">
    <property type="entry name" value="NAD(P)-binding Rossmann-like Domain"/>
    <property type="match status" value="1"/>
</dbReference>
<dbReference type="InterPro" id="IPR000669">
    <property type="entry name" value="Mannitol_DH"/>
</dbReference>
<evidence type="ECO:0000313" key="5">
    <source>
        <dbReference type="EMBL" id="RRD06047.1"/>
    </source>
</evidence>
<protein>
    <submittedName>
        <fullName evidence="5">Mannitol dehydrogenase family protein</fullName>
    </submittedName>
</protein>
<organism evidence="5 6">
    <name type="scientific">Arachnia propionica</name>
    <dbReference type="NCBI Taxonomy" id="1750"/>
    <lineage>
        <taxon>Bacteria</taxon>
        <taxon>Bacillati</taxon>
        <taxon>Actinomycetota</taxon>
        <taxon>Actinomycetes</taxon>
        <taxon>Propionibacteriales</taxon>
        <taxon>Propionibacteriaceae</taxon>
        <taxon>Arachnia</taxon>
    </lineage>
</organism>
<sequence length="465" mass="50316">MTELTRDTHGRPAGPIRMVHLGLGNFTRAHQAWYTEHASDRDRWGIAAFTGRRPTVAEWLTPQDGLYTLITKRADGDGFEVISSISRVHPADDLEALVRYLADPDVTVVTSTVTEAGYWRRPDGGLDVSAVPVATDLEVLATALTGGVDPARLGSLTLGTAPVRLLAGLVARATADAGAITILPCDNLPDNGPSFARVVTDAAAVAAPDVLPWLAENVSWATCMVDRITPATTDAEITAVQTTQGYLDRAPVPTEPFSEWVISGDFPAGRPDWESAGAMIVDDVEPYEQRKLWLLNGSHTLLAYTGPLLGVTTVAEAIAHPRLRDLVHSWWEEAAPGLRVPHEEYTRALVSRYENPNIRHLLAQIAADGSQKLPVRIMPTVRAWRERGQLPRAAVTALAAWLLHLRGHGAPLKDSAEPEVRALVGGSFVEDAARVLGWLAPDLRNDRELVETIAHTAEALVADQP</sequence>
<dbReference type="EMBL" id="RQZG01000004">
    <property type="protein sequence ID" value="RRD06047.1"/>
    <property type="molecule type" value="Genomic_DNA"/>
</dbReference>
<feature type="domain" description="Mannitol dehydrogenase C-terminal" evidence="4">
    <location>
        <begin position="283"/>
        <end position="460"/>
    </location>
</feature>
<dbReference type="OrthoDB" id="271711at2"/>
<gene>
    <name evidence="5" type="ORF">EII34_05020</name>
</gene>
<dbReference type="Gene3D" id="1.10.1040.10">
    <property type="entry name" value="N-(1-d-carboxylethyl)-l-norvaline Dehydrogenase, domain 2"/>
    <property type="match status" value="1"/>
</dbReference>
<dbReference type="InterPro" id="IPR013328">
    <property type="entry name" value="6PGD_dom2"/>
</dbReference>
<dbReference type="SUPFAM" id="SSF48179">
    <property type="entry name" value="6-phosphogluconate dehydrogenase C-terminal domain-like"/>
    <property type="match status" value="1"/>
</dbReference>
<dbReference type="Pfam" id="PF01232">
    <property type="entry name" value="Mannitol_dh"/>
    <property type="match status" value="1"/>
</dbReference>
<evidence type="ECO:0000256" key="2">
    <source>
        <dbReference type="ARBA" id="ARBA00048615"/>
    </source>
</evidence>
<comment type="caution">
    <text evidence="5">The sequence shown here is derived from an EMBL/GenBank/DDBJ whole genome shotgun (WGS) entry which is preliminary data.</text>
</comment>
<dbReference type="GO" id="GO:0008926">
    <property type="term" value="F:mannitol-1-phosphate 5-dehydrogenase activity"/>
    <property type="evidence" value="ECO:0007669"/>
    <property type="project" value="UniProtKB-EC"/>
</dbReference>
<dbReference type="InterPro" id="IPR008927">
    <property type="entry name" value="6-PGluconate_DH-like_C_sf"/>
</dbReference>
<dbReference type="AlphaFoldDB" id="A0A3P1T9C5"/>
<evidence type="ECO:0000259" key="3">
    <source>
        <dbReference type="Pfam" id="PF01232"/>
    </source>
</evidence>
<accession>A0A3P1T9C5</accession>
<dbReference type="InterPro" id="IPR013118">
    <property type="entry name" value="Mannitol_DH_C"/>
</dbReference>
<dbReference type="Proteomes" id="UP000280819">
    <property type="component" value="Unassembled WGS sequence"/>
</dbReference>
<evidence type="ECO:0000256" key="1">
    <source>
        <dbReference type="ARBA" id="ARBA00023002"/>
    </source>
</evidence>
<reference evidence="5 6" key="1">
    <citation type="submission" date="2018-11" db="EMBL/GenBank/DDBJ databases">
        <title>Genomes From Bacteria Associated with the Canine Oral Cavity: a Test Case for Automated Genome-Based Taxonomic Assignment.</title>
        <authorList>
            <person name="Coil D.A."/>
            <person name="Jospin G."/>
            <person name="Darling A.E."/>
            <person name="Wallis C."/>
            <person name="Davis I.J."/>
            <person name="Harris S."/>
            <person name="Eisen J.A."/>
            <person name="Holcombe L.J."/>
            <person name="O'Flynn C."/>
        </authorList>
    </citation>
    <scope>NUCLEOTIDE SEQUENCE [LARGE SCALE GENOMIC DNA]</scope>
    <source>
        <strain evidence="5 6">OH887_COT-365</strain>
    </source>
</reference>
<dbReference type="InterPro" id="IPR013131">
    <property type="entry name" value="Mannitol_DH_N"/>
</dbReference>